<protein>
    <submittedName>
        <fullName evidence="2">(Mediterranean fruit fly) hypothetical protein</fullName>
    </submittedName>
</protein>
<dbReference type="EMBL" id="CAJHJT010000056">
    <property type="protein sequence ID" value="CAD7011434.1"/>
    <property type="molecule type" value="Genomic_DNA"/>
</dbReference>
<comment type="caution">
    <text evidence="2">The sequence shown here is derived from an EMBL/GenBank/DDBJ whole genome shotgun (WGS) entry which is preliminary data.</text>
</comment>
<reference evidence="2" key="1">
    <citation type="submission" date="2020-11" db="EMBL/GenBank/DDBJ databases">
        <authorList>
            <person name="Whitehead M."/>
        </authorList>
    </citation>
    <scope>NUCLEOTIDE SEQUENCE</scope>
    <source>
        <strain evidence="2">EGII</strain>
    </source>
</reference>
<organism evidence="2 3">
    <name type="scientific">Ceratitis capitata</name>
    <name type="common">Mediterranean fruit fly</name>
    <name type="synonym">Tephritis capitata</name>
    <dbReference type="NCBI Taxonomy" id="7213"/>
    <lineage>
        <taxon>Eukaryota</taxon>
        <taxon>Metazoa</taxon>
        <taxon>Ecdysozoa</taxon>
        <taxon>Arthropoda</taxon>
        <taxon>Hexapoda</taxon>
        <taxon>Insecta</taxon>
        <taxon>Pterygota</taxon>
        <taxon>Neoptera</taxon>
        <taxon>Endopterygota</taxon>
        <taxon>Diptera</taxon>
        <taxon>Brachycera</taxon>
        <taxon>Muscomorpha</taxon>
        <taxon>Tephritoidea</taxon>
        <taxon>Tephritidae</taxon>
        <taxon>Ceratitis</taxon>
        <taxon>Ceratitis</taxon>
    </lineage>
</organism>
<accession>A0A811V8T0</accession>
<gene>
    <name evidence="2" type="ORF">CCAP1982_LOCUS19534</name>
</gene>
<evidence type="ECO:0000313" key="2">
    <source>
        <dbReference type="EMBL" id="CAD7011434.1"/>
    </source>
</evidence>
<dbReference type="Proteomes" id="UP000606786">
    <property type="component" value="Unassembled WGS sequence"/>
</dbReference>
<feature type="region of interest" description="Disordered" evidence="1">
    <location>
        <begin position="54"/>
        <end position="80"/>
    </location>
</feature>
<evidence type="ECO:0000313" key="3">
    <source>
        <dbReference type="Proteomes" id="UP000606786"/>
    </source>
</evidence>
<dbReference type="AlphaFoldDB" id="A0A811V8T0"/>
<evidence type="ECO:0000256" key="1">
    <source>
        <dbReference type="SAM" id="MobiDB-lite"/>
    </source>
</evidence>
<proteinExistence type="predicted"/>
<keyword evidence="3" id="KW-1185">Reference proteome</keyword>
<sequence>MDKVKDDGLRWRFGYQTHGNKKLHKVIDSYEIVMTRFGAMLPTTLESLQRRAPDKTLPGISGESSHVGQNHARAQEVAGDARASTTMLILTDEPINTKPWSVPEAEELDEDIITIYASEIEEGEVTSGMKSSPFRPGVQRR</sequence>
<name>A0A811V8T0_CERCA</name>